<protein>
    <submittedName>
        <fullName evidence="5">Exopolyphosphatase</fullName>
    </submittedName>
</protein>
<accession>A0A061AAK7</accession>
<evidence type="ECO:0000256" key="3">
    <source>
        <dbReference type="ARBA" id="ARBA00023016"/>
    </source>
</evidence>
<sequence>MNYGIIDLGSNSVRLEIYAFQKDEMKHVYSRREVLGLASYVLPEGYLSDLGIDALIRVLNELVNASKHFDLKSLYVVATATIRNARNQNEILIKIKKNCGVNVIVLDEEKEAYYGYKGVSLKFDIKDGLVIDIGGGSTEVTLIKNSLVKEGHSLPIGSLNAYISYVKEVLPTLDEKERILHAVIHALKQEKVPKEQVLEVYGIGGTIRACKVLIESLLNKKIDFLTKSHLEDLMKRLNPLKKQTYLSLMRMIPDRTHTIIPGMMILLALMEYFEFSQLKVSDYGIREGYLFERLEN</sequence>
<dbReference type="PANTHER" id="PTHR30005">
    <property type="entry name" value="EXOPOLYPHOSPHATASE"/>
    <property type="match status" value="1"/>
</dbReference>
<dbReference type="SUPFAM" id="SSF53067">
    <property type="entry name" value="Actin-like ATPase domain"/>
    <property type="match status" value="2"/>
</dbReference>
<reference evidence="6" key="1">
    <citation type="submission" date="2014-05" db="EMBL/GenBank/DDBJ databases">
        <authorList>
            <person name="Kube M."/>
        </authorList>
    </citation>
    <scope>NUCLEOTIDE SEQUENCE [LARGE SCALE GENOMIC DNA]</scope>
</reference>
<comment type="similarity">
    <text evidence="2">Belongs to the heat shock protein 70 family.</text>
</comment>
<dbReference type="OrthoDB" id="9807195at2"/>
<dbReference type="Gene3D" id="3.30.420.150">
    <property type="entry name" value="Exopolyphosphatase. Domain 2"/>
    <property type="match status" value="1"/>
</dbReference>
<feature type="domain" description="Ppx/GppA phosphatase N-terminal" evidence="4">
    <location>
        <begin position="20"/>
        <end position="295"/>
    </location>
</feature>
<evidence type="ECO:0000259" key="4">
    <source>
        <dbReference type="Pfam" id="PF02541"/>
    </source>
</evidence>
<dbReference type="Gene3D" id="3.30.420.40">
    <property type="match status" value="1"/>
</dbReference>
<dbReference type="PATRIC" id="fig|35623.3.peg.356"/>
<evidence type="ECO:0000313" key="5">
    <source>
        <dbReference type="EMBL" id="CDR30429.1"/>
    </source>
</evidence>
<dbReference type="EMBL" id="LK028559">
    <property type="protein sequence ID" value="CDR30429.1"/>
    <property type="molecule type" value="Genomic_DNA"/>
</dbReference>
<dbReference type="InterPro" id="IPR043129">
    <property type="entry name" value="ATPase_NBD"/>
</dbReference>
<comment type="similarity">
    <text evidence="1">Belongs to the GppA/Ppx family.</text>
</comment>
<dbReference type="HOGENOM" id="CLU_025908_1_0_14"/>
<dbReference type="InterPro" id="IPR018181">
    <property type="entry name" value="Heat_shock_70_CS"/>
</dbReference>
<evidence type="ECO:0000256" key="1">
    <source>
        <dbReference type="ARBA" id="ARBA00007125"/>
    </source>
</evidence>
<dbReference type="PANTHER" id="PTHR30005:SF0">
    <property type="entry name" value="RETROGRADE REGULATION PROTEIN 2"/>
    <property type="match status" value="1"/>
</dbReference>
<dbReference type="Pfam" id="PF02541">
    <property type="entry name" value="Ppx-GppA"/>
    <property type="match status" value="1"/>
</dbReference>
<organism evidence="5 6">
    <name type="scientific">Acholeplasma oculi</name>
    <dbReference type="NCBI Taxonomy" id="35623"/>
    <lineage>
        <taxon>Bacteria</taxon>
        <taxon>Bacillati</taxon>
        <taxon>Mycoplasmatota</taxon>
        <taxon>Mollicutes</taxon>
        <taxon>Acholeplasmatales</taxon>
        <taxon>Acholeplasmataceae</taxon>
        <taxon>Acholeplasma</taxon>
    </lineage>
</organism>
<keyword evidence="3" id="KW-0346">Stress response</keyword>
<keyword evidence="6" id="KW-1185">Reference proteome</keyword>
<dbReference type="KEGG" id="aoc:Aocu_03560"/>
<dbReference type="CDD" id="cd24052">
    <property type="entry name" value="ASKHA_NBD_HpPPX-GppA-like"/>
    <property type="match status" value="1"/>
</dbReference>
<dbReference type="PROSITE" id="PS00329">
    <property type="entry name" value="HSP70_2"/>
    <property type="match status" value="1"/>
</dbReference>
<dbReference type="STRING" id="35623.Aocu_03560"/>
<dbReference type="AlphaFoldDB" id="A0A061AAK7"/>
<dbReference type="Proteomes" id="UP000032434">
    <property type="component" value="Chromosome 1"/>
</dbReference>
<proteinExistence type="inferred from homology"/>
<name>A0A061AAK7_9MOLU</name>
<dbReference type="RefSeq" id="WP_045748982.1">
    <property type="nucleotide sequence ID" value="NZ_FUZK01000005.1"/>
</dbReference>
<gene>
    <name evidence="5" type="primary">ppx</name>
    <name evidence="5" type="ORF">Aocu_03560</name>
</gene>
<dbReference type="InterPro" id="IPR003695">
    <property type="entry name" value="Ppx_GppA_N"/>
</dbReference>
<dbReference type="InterPro" id="IPR050273">
    <property type="entry name" value="GppA/Ppx_hydrolase"/>
</dbReference>
<evidence type="ECO:0000256" key="2">
    <source>
        <dbReference type="ARBA" id="ARBA00007381"/>
    </source>
</evidence>
<evidence type="ECO:0000313" key="6">
    <source>
        <dbReference type="Proteomes" id="UP000032434"/>
    </source>
</evidence>
<dbReference type="InParanoid" id="A0A061AAK7"/>